<accession>A0AAN6K6H9</accession>
<feature type="compositionally biased region" description="Polar residues" evidence="1">
    <location>
        <begin position="376"/>
        <end position="386"/>
    </location>
</feature>
<name>A0AAN6K6H9_9PEZI</name>
<feature type="compositionally biased region" description="Basic and acidic residues" evidence="1">
    <location>
        <begin position="124"/>
        <end position="139"/>
    </location>
</feature>
<feature type="region of interest" description="Disordered" evidence="1">
    <location>
        <begin position="44"/>
        <end position="92"/>
    </location>
</feature>
<feature type="compositionally biased region" description="Polar residues" evidence="1">
    <location>
        <begin position="143"/>
        <end position="163"/>
    </location>
</feature>
<dbReference type="EMBL" id="JAUJLE010000222">
    <property type="protein sequence ID" value="KAK0967095.1"/>
    <property type="molecule type" value="Genomic_DNA"/>
</dbReference>
<dbReference type="Proteomes" id="UP001175353">
    <property type="component" value="Unassembled WGS sequence"/>
</dbReference>
<feature type="compositionally biased region" description="Polar residues" evidence="1">
    <location>
        <begin position="187"/>
        <end position="229"/>
    </location>
</feature>
<feature type="region of interest" description="Disordered" evidence="1">
    <location>
        <begin position="1"/>
        <end position="21"/>
    </location>
</feature>
<reference evidence="2" key="1">
    <citation type="submission" date="2023-06" db="EMBL/GenBank/DDBJ databases">
        <title>Black Yeasts Isolated from many extreme environments.</title>
        <authorList>
            <person name="Coleine C."/>
            <person name="Stajich J.E."/>
            <person name="Selbmann L."/>
        </authorList>
    </citation>
    <scope>NUCLEOTIDE SEQUENCE</scope>
    <source>
        <strain evidence="2">CCFEE 5200</strain>
    </source>
</reference>
<evidence type="ECO:0000256" key="1">
    <source>
        <dbReference type="SAM" id="MobiDB-lite"/>
    </source>
</evidence>
<gene>
    <name evidence="2" type="ORF">LTR91_017315</name>
</gene>
<feature type="region of interest" description="Disordered" evidence="1">
    <location>
        <begin position="364"/>
        <end position="391"/>
    </location>
</feature>
<organism evidence="2 3">
    <name type="scientific">Friedmanniomyces endolithicus</name>
    <dbReference type="NCBI Taxonomy" id="329885"/>
    <lineage>
        <taxon>Eukaryota</taxon>
        <taxon>Fungi</taxon>
        <taxon>Dikarya</taxon>
        <taxon>Ascomycota</taxon>
        <taxon>Pezizomycotina</taxon>
        <taxon>Dothideomycetes</taxon>
        <taxon>Dothideomycetidae</taxon>
        <taxon>Mycosphaerellales</taxon>
        <taxon>Teratosphaeriaceae</taxon>
        <taxon>Friedmanniomyces</taxon>
    </lineage>
</organism>
<comment type="caution">
    <text evidence="2">The sequence shown here is derived from an EMBL/GenBank/DDBJ whole genome shotgun (WGS) entry which is preliminary data.</text>
</comment>
<keyword evidence="3" id="KW-1185">Reference proteome</keyword>
<feature type="region of interest" description="Disordered" evidence="1">
    <location>
        <begin position="122"/>
        <end position="234"/>
    </location>
</feature>
<dbReference type="AlphaFoldDB" id="A0AAN6K6H9"/>
<sequence length="752" mass="83054">MDFDPEMDFKGKGRSSGGEFGAVGCERAAKLANMKAGIKDETYESPGGVSLAGTHGKTVHNEGLTGRISSPSPVGKYKSAHASDDDDDNSSVVTMMPTEVADRSGMKTIDWELKLEAKNLAAKEAAETSQEKHEHHRGGCTDTAISAHSMTDSRGSRSDSAYSPRSDMADVQTPSPANSGVKDRDTSGNVERTSTGNTPSPRGSQQSPAVTPPASTGTFQQVTSPTPGASTDAGELVHTSSFATFAQINSIVRLNNQQISGEIARIDRTVNAQSGQINGLQQAQDTQALLMKTISDMQEAHATAIMTHGNRLAQVTETVSRMMGHPTFDTPAPQQSYGSFQPRTHPGHAGYHQGPNYGTQLFGGTQGHMSNMRPHPQQNMQSGLHHSTQTNSQQNMQSGFQHNMQLRARNNNMQQIAYPRTQFNTQSNVQPTIQTNFHNYTAVIPTVTPNNTPVIGGFTTPNQNDDVFGPTLPSLVRYEQKGYTELLHSTFVKAENVARLYVNEPTRGGGRVRAEAVECVVKLCGEHINNLHQARQMMDVPDLRIALITGVFCDMLVDKILTNHVLGTFPHDIWTSRYMTAYDNEVWASTDYDASKNFPLRHSYAMERCRVAQIICALPGFQQWLKDKADLLTAAFLSKVLPLIHQSNYIHAEVALHSSVLEALKIAVRMRQEAKITDCFSYKFGCRWDHREMVQRNEEMQNRACDEVPSIFVIRITMAPRVVQKHFANDRLNIDMCHKGEVILCERRRNLR</sequence>
<evidence type="ECO:0000313" key="3">
    <source>
        <dbReference type="Proteomes" id="UP001175353"/>
    </source>
</evidence>
<proteinExistence type="predicted"/>
<evidence type="ECO:0000313" key="2">
    <source>
        <dbReference type="EMBL" id="KAK0967095.1"/>
    </source>
</evidence>
<protein>
    <submittedName>
        <fullName evidence="2">Uncharacterized protein</fullName>
    </submittedName>
</protein>